<dbReference type="AlphaFoldDB" id="A0ABD0L0L1"/>
<evidence type="ECO:0000313" key="2">
    <source>
        <dbReference type="EMBL" id="KAK7492753.1"/>
    </source>
</evidence>
<gene>
    <name evidence="2" type="ORF">BaRGS_00016058</name>
</gene>
<evidence type="ECO:0000256" key="1">
    <source>
        <dbReference type="SAM" id="MobiDB-lite"/>
    </source>
</evidence>
<feature type="compositionally biased region" description="Basic and acidic residues" evidence="1">
    <location>
        <begin position="83"/>
        <end position="95"/>
    </location>
</feature>
<feature type="region of interest" description="Disordered" evidence="1">
    <location>
        <begin position="83"/>
        <end position="109"/>
    </location>
</feature>
<keyword evidence="3" id="KW-1185">Reference proteome</keyword>
<proteinExistence type="predicted"/>
<evidence type="ECO:0000313" key="3">
    <source>
        <dbReference type="Proteomes" id="UP001519460"/>
    </source>
</evidence>
<organism evidence="2 3">
    <name type="scientific">Batillaria attramentaria</name>
    <dbReference type="NCBI Taxonomy" id="370345"/>
    <lineage>
        <taxon>Eukaryota</taxon>
        <taxon>Metazoa</taxon>
        <taxon>Spiralia</taxon>
        <taxon>Lophotrochozoa</taxon>
        <taxon>Mollusca</taxon>
        <taxon>Gastropoda</taxon>
        <taxon>Caenogastropoda</taxon>
        <taxon>Sorbeoconcha</taxon>
        <taxon>Cerithioidea</taxon>
        <taxon>Batillariidae</taxon>
        <taxon>Batillaria</taxon>
    </lineage>
</organism>
<reference evidence="2 3" key="1">
    <citation type="journal article" date="2023" name="Sci. Data">
        <title>Genome assembly of the Korean intertidal mud-creeper Batillaria attramentaria.</title>
        <authorList>
            <person name="Patra A.K."/>
            <person name="Ho P.T."/>
            <person name="Jun S."/>
            <person name="Lee S.J."/>
            <person name="Kim Y."/>
            <person name="Won Y.J."/>
        </authorList>
    </citation>
    <scope>NUCLEOTIDE SEQUENCE [LARGE SCALE GENOMIC DNA]</scope>
    <source>
        <strain evidence="2">Wonlab-2016</strain>
    </source>
</reference>
<feature type="compositionally biased region" description="Basic residues" evidence="1">
    <location>
        <begin position="98"/>
        <end position="109"/>
    </location>
</feature>
<dbReference type="Proteomes" id="UP001519460">
    <property type="component" value="Unassembled WGS sequence"/>
</dbReference>
<name>A0ABD0L0L1_9CAEN</name>
<comment type="caution">
    <text evidence="2">The sequence shown here is derived from an EMBL/GenBank/DDBJ whole genome shotgun (WGS) entry which is preliminary data.</text>
</comment>
<accession>A0ABD0L0L1</accession>
<dbReference type="EMBL" id="JACVVK020000100">
    <property type="protein sequence ID" value="KAK7492753.1"/>
    <property type="molecule type" value="Genomic_DNA"/>
</dbReference>
<protein>
    <submittedName>
        <fullName evidence="2">Uncharacterized protein</fullName>
    </submittedName>
</protein>
<sequence>MKVKGETRGKGGKDILHKKIALHKFVKSTAEIYLEYGPVHETAAKNVHFRQNVSPRPHEKNTLQRAPYKRSFAYSVAKQMAELRRGVVKPRERTNAPRGKKEKKKGGNP</sequence>